<dbReference type="InterPro" id="IPR007361">
    <property type="entry name" value="DUF427"/>
</dbReference>
<dbReference type="InterPro" id="IPR038694">
    <property type="entry name" value="DUF427_sf"/>
</dbReference>
<evidence type="ECO:0000313" key="3">
    <source>
        <dbReference type="Proteomes" id="UP001175261"/>
    </source>
</evidence>
<protein>
    <recommendedName>
        <fullName evidence="1">DUF427 domain-containing protein</fullName>
    </recommendedName>
</protein>
<dbReference type="AlphaFoldDB" id="A0AA39GQL9"/>
<dbReference type="PANTHER" id="PTHR34310:SF5">
    <property type="entry name" value="DUF427 DOMAIN PROTEIN (AFU_ORTHOLOGUE AFUA_3G02220)"/>
    <property type="match status" value="1"/>
</dbReference>
<keyword evidence="3" id="KW-1185">Reference proteome</keyword>
<evidence type="ECO:0000313" key="2">
    <source>
        <dbReference type="EMBL" id="KAK0390988.1"/>
    </source>
</evidence>
<comment type="caution">
    <text evidence="2">The sequence shown here is derived from an EMBL/GenBank/DDBJ whole genome shotgun (WGS) entry which is preliminary data.</text>
</comment>
<dbReference type="Proteomes" id="UP001175261">
    <property type="component" value="Unassembled WGS sequence"/>
</dbReference>
<organism evidence="2 3">
    <name type="scientific">Sarocladium strictum</name>
    <name type="common">Black bundle disease fungus</name>
    <name type="synonym">Acremonium strictum</name>
    <dbReference type="NCBI Taxonomy" id="5046"/>
    <lineage>
        <taxon>Eukaryota</taxon>
        <taxon>Fungi</taxon>
        <taxon>Dikarya</taxon>
        <taxon>Ascomycota</taxon>
        <taxon>Pezizomycotina</taxon>
        <taxon>Sordariomycetes</taxon>
        <taxon>Hypocreomycetidae</taxon>
        <taxon>Hypocreales</taxon>
        <taxon>Sarocladiaceae</taxon>
        <taxon>Sarocladium</taxon>
    </lineage>
</organism>
<dbReference type="Pfam" id="PF04248">
    <property type="entry name" value="NTP_transf_9"/>
    <property type="match status" value="1"/>
</dbReference>
<dbReference type="Gene3D" id="2.170.150.40">
    <property type="entry name" value="Domain of unknown function (DUF427)"/>
    <property type="match status" value="1"/>
</dbReference>
<evidence type="ECO:0000259" key="1">
    <source>
        <dbReference type="Pfam" id="PF04248"/>
    </source>
</evidence>
<sequence length="109" mass="11841">MPGKITPESGHAVATVNGQTLASAASWLRCEGNVYFPPDTLKGKDEGVFSNTELMTYCPWKGHAGYYTVDVGGKKVENAGWYYADPMDAALPIKDHVAFDRSKVTVKVD</sequence>
<proteinExistence type="predicted"/>
<dbReference type="EMBL" id="JAPDFR010000001">
    <property type="protein sequence ID" value="KAK0390988.1"/>
    <property type="molecule type" value="Genomic_DNA"/>
</dbReference>
<reference evidence="2" key="1">
    <citation type="submission" date="2022-10" db="EMBL/GenBank/DDBJ databases">
        <title>Determination and structural analysis of whole genome sequence of Sarocladium strictum F4-1.</title>
        <authorList>
            <person name="Hu L."/>
            <person name="Jiang Y."/>
        </authorList>
    </citation>
    <scope>NUCLEOTIDE SEQUENCE</scope>
    <source>
        <strain evidence="2">F4-1</strain>
    </source>
</reference>
<feature type="domain" description="DUF427" evidence="1">
    <location>
        <begin position="14"/>
        <end position="101"/>
    </location>
</feature>
<dbReference type="PANTHER" id="PTHR34310">
    <property type="entry name" value="DUF427 DOMAIN PROTEIN (AFU_ORTHOLOGUE AFUA_3G02220)"/>
    <property type="match status" value="1"/>
</dbReference>
<accession>A0AA39GQL9</accession>
<gene>
    <name evidence="2" type="ORF">NLU13_0490</name>
</gene>
<name>A0AA39GQL9_SARSR</name>